<accession>A0A0E9PUC9</accession>
<protein>
    <submittedName>
        <fullName evidence="1">Uncharacterized protein</fullName>
    </submittedName>
</protein>
<dbReference type="AlphaFoldDB" id="A0A0E9PUC9"/>
<organism evidence="1">
    <name type="scientific">Anguilla anguilla</name>
    <name type="common">European freshwater eel</name>
    <name type="synonym">Muraena anguilla</name>
    <dbReference type="NCBI Taxonomy" id="7936"/>
    <lineage>
        <taxon>Eukaryota</taxon>
        <taxon>Metazoa</taxon>
        <taxon>Chordata</taxon>
        <taxon>Craniata</taxon>
        <taxon>Vertebrata</taxon>
        <taxon>Euteleostomi</taxon>
        <taxon>Actinopterygii</taxon>
        <taxon>Neopterygii</taxon>
        <taxon>Teleostei</taxon>
        <taxon>Anguilliformes</taxon>
        <taxon>Anguillidae</taxon>
        <taxon>Anguilla</taxon>
    </lineage>
</organism>
<evidence type="ECO:0000313" key="1">
    <source>
        <dbReference type="EMBL" id="JAH08109.1"/>
    </source>
</evidence>
<reference evidence="1" key="2">
    <citation type="journal article" date="2015" name="Fish Shellfish Immunol.">
        <title>Early steps in the European eel (Anguilla anguilla)-Vibrio vulnificus interaction in the gills: Role of the RtxA13 toxin.</title>
        <authorList>
            <person name="Callol A."/>
            <person name="Pajuelo D."/>
            <person name="Ebbesson L."/>
            <person name="Teles M."/>
            <person name="MacKenzie S."/>
            <person name="Amaro C."/>
        </authorList>
    </citation>
    <scope>NUCLEOTIDE SEQUENCE</scope>
</reference>
<proteinExistence type="predicted"/>
<name>A0A0E9PUC9_ANGAN</name>
<reference evidence="1" key="1">
    <citation type="submission" date="2014-11" db="EMBL/GenBank/DDBJ databases">
        <authorList>
            <person name="Amaro Gonzalez C."/>
        </authorList>
    </citation>
    <scope>NUCLEOTIDE SEQUENCE</scope>
</reference>
<dbReference type="EMBL" id="GBXM01100468">
    <property type="protein sequence ID" value="JAH08109.1"/>
    <property type="molecule type" value="Transcribed_RNA"/>
</dbReference>
<sequence length="18" mass="2189">MYFPHCRNTVLCKQADYV</sequence>